<organism evidence="2 3">
    <name type="scientific">Friedmanniomyces endolithicus</name>
    <dbReference type="NCBI Taxonomy" id="329885"/>
    <lineage>
        <taxon>Eukaryota</taxon>
        <taxon>Fungi</taxon>
        <taxon>Dikarya</taxon>
        <taxon>Ascomycota</taxon>
        <taxon>Pezizomycotina</taxon>
        <taxon>Dothideomycetes</taxon>
        <taxon>Dothideomycetidae</taxon>
        <taxon>Mycosphaerellales</taxon>
        <taxon>Teratosphaeriaceae</taxon>
        <taxon>Friedmanniomyces</taxon>
    </lineage>
</organism>
<dbReference type="Gene3D" id="3.40.630.30">
    <property type="match status" value="1"/>
</dbReference>
<dbReference type="CDD" id="cd04301">
    <property type="entry name" value="NAT_SF"/>
    <property type="match status" value="1"/>
</dbReference>
<dbReference type="InterPro" id="IPR000182">
    <property type="entry name" value="GNAT_dom"/>
</dbReference>
<dbReference type="Proteomes" id="UP001168146">
    <property type="component" value="Unassembled WGS sequence"/>
</dbReference>
<accession>A0AAN6FGP7</accession>
<evidence type="ECO:0000313" key="3">
    <source>
        <dbReference type="Proteomes" id="UP001168146"/>
    </source>
</evidence>
<dbReference type="PANTHER" id="PTHR42791">
    <property type="entry name" value="GNAT FAMILY ACETYLTRANSFERASE"/>
    <property type="match status" value="1"/>
</dbReference>
<dbReference type="InterPro" id="IPR016181">
    <property type="entry name" value="Acyl_CoA_acyltransferase"/>
</dbReference>
<dbReference type="GO" id="GO:0016747">
    <property type="term" value="F:acyltransferase activity, transferring groups other than amino-acyl groups"/>
    <property type="evidence" value="ECO:0007669"/>
    <property type="project" value="InterPro"/>
</dbReference>
<gene>
    <name evidence="2" type="ORF">LTR82_011476</name>
</gene>
<evidence type="ECO:0000259" key="1">
    <source>
        <dbReference type="PROSITE" id="PS51186"/>
    </source>
</evidence>
<dbReference type="SUPFAM" id="SSF55729">
    <property type="entry name" value="Acyl-CoA N-acyltransferases (Nat)"/>
    <property type="match status" value="1"/>
</dbReference>
<sequence length="304" mass="33761">MPDRKNESPDDVGVIEASKSNVPSLSTIVVRSFHPVNPYIKKVLPDTPHLRKWWSTIFTAQIEDSNTHLLTALDPKTNTAIAVLSMRQMAADDRGAGAWNNHDLTPDHDVVGYKAMIDSMGEHRERLMLGRPHFLIQLFGVDHAYAGRGVGRSLLRRACEIGDFAGMDMFVQANASAKGLYEKVGFEVGGEEVMPGDMRSRSARAMQRVGYRSGYRSDEEIFYKARCSSVSVATKMREVDLGPKRELDFIPAETESLGKTATTRQSIAAEAIHLKFAASTFLLLLPVSSDQERQTHSYSTDRLS</sequence>
<name>A0AAN6FGP7_9PEZI</name>
<comment type="caution">
    <text evidence="2">The sequence shown here is derived from an EMBL/GenBank/DDBJ whole genome shotgun (WGS) entry which is preliminary data.</text>
</comment>
<dbReference type="EMBL" id="JASUXU010000043">
    <property type="protein sequence ID" value="KAK0317438.1"/>
    <property type="molecule type" value="Genomic_DNA"/>
</dbReference>
<dbReference type="PANTHER" id="PTHR42791:SF2">
    <property type="entry name" value="N-ACETYLTRANSFERASE DOMAIN-CONTAINING PROTEIN"/>
    <property type="match status" value="1"/>
</dbReference>
<proteinExistence type="predicted"/>
<feature type="domain" description="N-acetyltransferase" evidence="1">
    <location>
        <begin position="57"/>
        <end position="211"/>
    </location>
</feature>
<dbReference type="AlphaFoldDB" id="A0AAN6FGP7"/>
<dbReference type="PROSITE" id="PS51186">
    <property type="entry name" value="GNAT"/>
    <property type="match status" value="1"/>
</dbReference>
<dbReference type="InterPro" id="IPR052523">
    <property type="entry name" value="Trichothecene_AcTrans"/>
</dbReference>
<reference evidence="2" key="1">
    <citation type="submission" date="2021-12" db="EMBL/GenBank/DDBJ databases">
        <title>Black yeast isolated from Biological Soil Crust.</title>
        <authorList>
            <person name="Kurbessoian T."/>
        </authorList>
    </citation>
    <scope>NUCLEOTIDE SEQUENCE</scope>
    <source>
        <strain evidence="2">CCFEE 5208</strain>
    </source>
</reference>
<protein>
    <recommendedName>
        <fullName evidence="1">N-acetyltransferase domain-containing protein</fullName>
    </recommendedName>
</protein>
<dbReference type="Pfam" id="PF13508">
    <property type="entry name" value="Acetyltransf_7"/>
    <property type="match status" value="1"/>
</dbReference>
<evidence type="ECO:0000313" key="2">
    <source>
        <dbReference type="EMBL" id="KAK0317438.1"/>
    </source>
</evidence>